<dbReference type="HOGENOM" id="CLU_009579_3_11_1"/>
<feature type="non-terminal residue" evidence="11">
    <location>
        <position position="1"/>
    </location>
</feature>
<dbReference type="InterPro" id="IPR017452">
    <property type="entry name" value="GPCR_Rhodpsn_7TM"/>
</dbReference>
<dbReference type="OMA" id="QANCEDC"/>
<feature type="transmembrane region" description="Helical" evidence="9">
    <location>
        <begin position="128"/>
        <end position="148"/>
    </location>
</feature>
<comment type="subcellular location">
    <subcellularLocation>
        <location evidence="1">Cell membrane</location>
        <topology evidence="1">Multi-pass membrane protein</topology>
    </subcellularLocation>
</comment>
<evidence type="ECO:0000256" key="6">
    <source>
        <dbReference type="ARBA" id="ARBA00023136"/>
    </source>
</evidence>
<feature type="domain" description="G-protein coupled receptors family 1 profile" evidence="10">
    <location>
        <begin position="24"/>
        <end position="188"/>
    </location>
</feature>
<feature type="transmembrane region" description="Helical" evidence="9">
    <location>
        <begin position="54"/>
        <end position="76"/>
    </location>
</feature>
<evidence type="ECO:0000256" key="2">
    <source>
        <dbReference type="ARBA" id="ARBA00022475"/>
    </source>
</evidence>
<reference evidence="11 12" key="1">
    <citation type="journal article" date="2008" name="Nature">
        <title>The Trichoplax genome and the nature of placozoans.</title>
        <authorList>
            <person name="Srivastava M."/>
            <person name="Begovic E."/>
            <person name="Chapman J."/>
            <person name="Putnam N.H."/>
            <person name="Hellsten U."/>
            <person name="Kawashima T."/>
            <person name="Kuo A."/>
            <person name="Mitros T."/>
            <person name="Salamov A."/>
            <person name="Carpenter M.L."/>
            <person name="Signorovitch A.Y."/>
            <person name="Moreno M.A."/>
            <person name="Kamm K."/>
            <person name="Grimwood J."/>
            <person name="Schmutz J."/>
            <person name="Shapiro H."/>
            <person name="Grigoriev I.V."/>
            <person name="Buss L.W."/>
            <person name="Schierwater B."/>
            <person name="Dellaporta S.L."/>
            <person name="Rokhsar D.S."/>
        </authorList>
    </citation>
    <scope>NUCLEOTIDE SEQUENCE [LARGE SCALE GENOMIC DNA]</scope>
    <source>
        <strain evidence="11 12">Grell-BS-1999</strain>
    </source>
</reference>
<gene>
    <name evidence="11" type="ORF">TRIADDRAFT_5463</name>
</gene>
<evidence type="ECO:0000313" key="11">
    <source>
        <dbReference type="EMBL" id="EDV19349.1"/>
    </source>
</evidence>
<dbReference type="GO" id="GO:0007186">
    <property type="term" value="P:G protein-coupled receptor signaling pathway"/>
    <property type="evidence" value="ECO:0000318"/>
    <property type="project" value="GO_Central"/>
</dbReference>
<feature type="transmembrane region" description="Helical" evidence="9">
    <location>
        <begin position="88"/>
        <end position="107"/>
    </location>
</feature>
<dbReference type="GO" id="GO:0071482">
    <property type="term" value="P:cellular response to light stimulus"/>
    <property type="evidence" value="ECO:0000318"/>
    <property type="project" value="GO_Central"/>
</dbReference>
<keyword evidence="6 9" id="KW-0472">Membrane</keyword>
<keyword evidence="7" id="KW-0675">Receptor</keyword>
<evidence type="ECO:0000256" key="9">
    <source>
        <dbReference type="SAM" id="Phobius"/>
    </source>
</evidence>
<evidence type="ECO:0000313" key="12">
    <source>
        <dbReference type="Proteomes" id="UP000009022"/>
    </source>
</evidence>
<dbReference type="CTD" id="6759412"/>
<dbReference type="eggNOG" id="KOG3656">
    <property type="taxonomic scope" value="Eukaryota"/>
</dbReference>
<sequence>PLSPSYRIWPSIAIGIIFTIALTGNLAIIFFTISIKKLHTSTNILIANVALNDLFITIIVMPICFTISLTLVWPFSCTFCIIGGFLDMILYNNALCSLAILSINRYYAIVCAMDPNFVAKMSIKRAKIMAIGVWMYSAIWAAPPLFGWNRYVFYFSKLMCNMQQRDPSLYVTVVTLFCTVLPTFTILY</sequence>
<dbReference type="PhylomeDB" id="B3SD74"/>
<dbReference type="Gene3D" id="1.20.1070.10">
    <property type="entry name" value="Rhodopsin 7-helix transmembrane proteins"/>
    <property type="match status" value="1"/>
</dbReference>
<dbReference type="RefSeq" id="XP_002118200.1">
    <property type="nucleotide sequence ID" value="XM_002118164.1"/>
</dbReference>
<dbReference type="GO" id="GO:0007602">
    <property type="term" value="P:phototransduction"/>
    <property type="evidence" value="ECO:0000318"/>
    <property type="project" value="GO_Central"/>
</dbReference>
<keyword evidence="2" id="KW-1003">Cell membrane</keyword>
<evidence type="ECO:0000256" key="3">
    <source>
        <dbReference type="ARBA" id="ARBA00022692"/>
    </source>
</evidence>
<name>B3SD74_TRIAD</name>
<evidence type="ECO:0000256" key="8">
    <source>
        <dbReference type="ARBA" id="ARBA00023224"/>
    </source>
</evidence>
<dbReference type="InterPro" id="IPR000276">
    <property type="entry name" value="GPCR_Rhodpsn"/>
</dbReference>
<evidence type="ECO:0000256" key="1">
    <source>
        <dbReference type="ARBA" id="ARBA00004651"/>
    </source>
</evidence>
<dbReference type="GO" id="GO:0005886">
    <property type="term" value="C:plasma membrane"/>
    <property type="evidence" value="ECO:0000318"/>
    <property type="project" value="GO_Central"/>
</dbReference>
<evidence type="ECO:0000256" key="5">
    <source>
        <dbReference type="ARBA" id="ARBA00023040"/>
    </source>
</evidence>
<dbReference type="SUPFAM" id="SSF81321">
    <property type="entry name" value="Family A G protein-coupled receptor-like"/>
    <property type="match status" value="1"/>
</dbReference>
<keyword evidence="8" id="KW-0807">Transducer</keyword>
<dbReference type="GeneID" id="6759412"/>
<dbReference type="PRINTS" id="PR00237">
    <property type="entry name" value="GPCRRHODOPSN"/>
</dbReference>
<dbReference type="FunFam" id="1.20.1070.10:FF:000922">
    <property type="entry name" value="Uncharacterized protein"/>
    <property type="match status" value="1"/>
</dbReference>
<dbReference type="KEGG" id="tad:TRIADDRAFT_5463"/>
<evidence type="ECO:0000256" key="7">
    <source>
        <dbReference type="ARBA" id="ARBA00023170"/>
    </source>
</evidence>
<accession>B3SD74</accession>
<keyword evidence="4 9" id="KW-1133">Transmembrane helix</keyword>
<dbReference type="PROSITE" id="PS50262">
    <property type="entry name" value="G_PROTEIN_RECEP_F1_2"/>
    <property type="match status" value="1"/>
</dbReference>
<dbReference type="Proteomes" id="UP000009022">
    <property type="component" value="Unassembled WGS sequence"/>
</dbReference>
<dbReference type="InParanoid" id="B3SD74"/>
<keyword evidence="5" id="KW-0297">G-protein coupled receptor</keyword>
<dbReference type="PANTHER" id="PTHR22752">
    <property type="entry name" value="G PROTEIN-COUPLED RECEPTOR"/>
    <property type="match status" value="1"/>
</dbReference>
<evidence type="ECO:0000256" key="4">
    <source>
        <dbReference type="ARBA" id="ARBA00022989"/>
    </source>
</evidence>
<evidence type="ECO:0000259" key="10">
    <source>
        <dbReference type="PROSITE" id="PS50262"/>
    </source>
</evidence>
<dbReference type="EMBL" id="DS985276">
    <property type="protein sequence ID" value="EDV19349.1"/>
    <property type="molecule type" value="Genomic_DNA"/>
</dbReference>
<dbReference type="AlphaFoldDB" id="B3SD74"/>
<keyword evidence="12" id="KW-1185">Reference proteome</keyword>
<dbReference type="STRING" id="10228.B3SD74"/>
<keyword evidence="3 9" id="KW-0812">Transmembrane</keyword>
<feature type="transmembrane region" description="Helical" evidence="9">
    <location>
        <begin position="168"/>
        <end position="187"/>
    </location>
</feature>
<dbReference type="OrthoDB" id="6358729at2759"/>
<dbReference type="GO" id="GO:0008020">
    <property type="term" value="F:G protein-coupled photoreceptor activity"/>
    <property type="evidence" value="ECO:0000318"/>
    <property type="project" value="GO_Central"/>
</dbReference>
<dbReference type="CDD" id="cd00637">
    <property type="entry name" value="7tm_classA_rhodopsin-like"/>
    <property type="match status" value="1"/>
</dbReference>
<feature type="non-terminal residue" evidence="11">
    <location>
        <position position="188"/>
    </location>
</feature>
<feature type="transmembrane region" description="Helical" evidence="9">
    <location>
        <begin position="12"/>
        <end position="33"/>
    </location>
</feature>
<dbReference type="Pfam" id="PF00001">
    <property type="entry name" value="7tm_1"/>
    <property type="match status" value="1"/>
</dbReference>
<proteinExistence type="predicted"/>
<organism evidence="11 12">
    <name type="scientific">Trichoplax adhaerens</name>
    <name type="common">Trichoplax reptans</name>
    <dbReference type="NCBI Taxonomy" id="10228"/>
    <lineage>
        <taxon>Eukaryota</taxon>
        <taxon>Metazoa</taxon>
        <taxon>Placozoa</taxon>
        <taxon>Uniplacotomia</taxon>
        <taxon>Trichoplacea</taxon>
        <taxon>Trichoplacidae</taxon>
        <taxon>Trichoplax</taxon>
    </lineage>
</organism>
<protein>
    <recommendedName>
        <fullName evidence="10">G-protein coupled receptors family 1 profile domain-containing protein</fullName>
    </recommendedName>
</protein>